<accession>A0A4P9Z6U8</accession>
<feature type="coiled-coil region" evidence="1">
    <location>
        <begin position="164"/>
        <end position="223"/>
    </location>
</feature>
<feature type="region of interest" description="Disordered" evidence="2">
    <location>
        <begin position="96"/>
        <end position="123"/>
    </location>
</feature>
<dbReference type="AlphaFoldDB" id="A0A4P9Z6U8"/>
<keyword evidence="1" id="KW-0175">Coiled coil</keyword>
<evidence type="ECO:0008006" key="5">
    <source>
        <dbReference type="Google" id="ProtNLM"/>
    </source>
</evidence>
<evidence type="ECO:0000256" key="1">
    <source>
        <dbReference type="SAM" id="Coils"/>
    </source>
</evidence>
<dbReference type="Proteomes" id="UP000268321">
    <property type="component" value="Unassembled WGS sequence"/>
</dbReference>
<proteinExistence type="predicted"/>
<evidence type="ECO:0000256" key="2">
    <source>
        <dbReference type="SAM" id="MobiDB-lite"/>
    </source>
</evidence>
<reference evidence="4" key="1">
    <citation type="journal article" date="2018" name="Nat. Microbiol.">
        <title>Leveraging single-cell genomics to expand the fungal tree of life.</title>
        <authorList>
            <person name="Ahrendt S.R."/>
            <person name="Quandt C.A."/>
            <person name="Ciobanu D."/>
            <person name="Clum A."/>
            <person name="Salamov A."/>
            <person name="Andreopoulos B."/>
            <person name="Cheng J.F."/>
            <person name="Woyke T."/>
            <person name="Pelin A."/>
            <person name="Henrissat B."/>
            <person name="Reynolds N.K."/>
            <person name="Benny G.L."/>
            <person name="Smith M.E."/>
            <person name="James T.Y."/>
            <person name="Grigoriev I.V."/>
        </authorList>
    </citation>
    <scope>NUCLEOTIDE SEQUENCE [LARGE SCALE GENOMIC DNA]</scope>
    <source>
        <strain evidence="4">Baker2002</strain>
    </source>
</reference>
<evidence type="ECO:0000313" key="4">
    <source>
        <dbReference type="Proteomes" id="UP000268321"/>
    </source>
</evidence>
<name>A0A4P9Z6U8_9ASCO</name>
<feature type="compositionally biased region" description="Low complexity" evidence="2">
    <location>
        <begin position="105"/>
        <end position="123"/>
    </location>
</feature>
<dbReference type="OrthoDB" id="21221at2759"/>
<gene>
    <name evidence="3" type="ORF">METBISCDRAFT_29247</name>
</gene>
<evidence type="ECO:0000313" key="3">
    <source>
        <dbReference type="EMBL" id="RKP28335.1"/>
    </source>
</evidence>
<dbReference type="EMBL" id="ML004903">
    <property type="protein sequence ID" value="RKP28335.1"/>
    <property type="molecule type" value="Genomic_DNA"/>
</dbReference>
<keyword evidence="4" id="KW-1185">Reference proteome</keyword>
<feature type="coiled-coil region" evidence="1">
    <location>
        <begin position="277"/>
        <end position="304"/>
    </location>
</feature>
<sequence length="304" mass="34231">MCLRDTDGNDSASTVRNSSNLGVYNSSSIDYFTPELMDKITTDPFKTKLGYDPTHLESNYAPKKRYTMNQNQVNYNHLSENRIRTVDFKQQPIISQYAPRNPSHGSLGISSQGNISQGSLSQGTASRGNAALLLQYHTSQTSMQSDDDSLEAMKLEILYKEQINKTLDEKFAELKANFDKLKASTESSNTDTIRMPFNVHQLLNDLTRTLNERTLELEETKNRLDAVIVGLVMSKDKTITEHGTFDVQELAHRITSKINVLRSENEALLKMVSFSNKQSLIVELGMLKNENAALKEKLKAISEK</sequence>
<protein>
    <recommendedName>
        <fullName evidence="5">Protein MUM2</fullName>
    </recommendedName>
</protein>
<organism evidence="3 4">
    <name type="scientific">Metschnikowia bicuspidata</name>
    <dbReference type="NCBI Taxonomy" id="27322"/>
    <lineage>
        <taxon>Eukaryota</taxon>
        <taxon>Fungi</taxon>
        <taxon>Dikarya</taxon>
        <taxon>Ascomycota</taxon>
        <taxon>Saccharomycotina</taxon>
        <taxon>Pichiomycetes</taxon>
        <taxon>Metschnikowiaceae</taxon>
        <taxon>Metschnikowia</taxon>
    </lineage>
</organism>